<evidence type="ECO:0000313" key="1">
    <source>
        <dbReference type="EMBL" id="GMF55112.1"/>
    </source>
</evidence>
<dbReference type="PANTHER" id="PTHR22538">
    <property type="entry name" value="CILIA- AND FLAGELLA-ASSOCIATED PROTEIN 74"/>
    <property type="match status" value="1"/>
</dbReference>
<sequence length="250" mass="26408">MDVTRRLVGAFIIALFAVGVIEANVDIHQNNSPSKHRAKHLLADTPSLRLHVMLKAKSMRIHGQSVFEIFAKPAVSVDGAGILYNGFATFVQDDKRFTYMLVDGASYVVESVGNATTSAATQTVRCLKSLTPFDSIISALNTVQAIPSSLVNDEAIYCPSGTLLQTSTPFGGVDFTFCASARLGFIAYGGDITVAIEYPESPLQIIAAPPLNDGSTHCATVASATSVTPIAFALLTGDSDASTCPYHEGC</sequence>
<accession>A0A9W6Y7H0</accession>
<reference evidence="1" key="1">
    <citation type="submission" date="2023-04" db="EMBL/GenBank/DDBJ databases">
        <title>Phytophthora fragariaefolia NBRC 109709.</title>
        <authorList>
            <person name="Ichikawa N."/>
            <person name="Sato H."/>
            <person name="Tonouchi N."/>
        </authorList>
    </citation>
    <scope>NUCLEOTIDE SEQUENCE</scope>
    <source>
        <strain evidence="1">NBRC 109709</strain>
    </source>
</reference>
<dbReference type="Proteomes" id="UP001165121">
    <property type="component" value="Unassembled WGS sequence"/>
</dbReference>
<name>A0A9W6Y7H0_9STRA</name>
<dbReference type="EMBL" id="BSXT01003656">
    <property type="protein sequence ID" value="GMF55112.1"/>
    <property type="molecule type" value="Genomic_DNA"/>
</dbReference>
<gene>
    <name evidence="1" type="ORF">Pfra01_002313000</name>
</gene>
<dbReference type="OrthoDB" id="128554at2759"/>
<keyword evidence="2" id="KW-1185">Reference proteome</keyword>
<evidence type="ECO:0000313" key="2">
    <source>
        <dbReference type="Proteomes" id="UP001165121"/>
    </source>
</evidence>
<proteinExistence type="predicted"/>
<dbReference type="PANTHER" id="PTHR22538:SF1">
    <property type="entry name" value="VWFD DOMAIN-CONTAINING PROTEIN"/>
    <property type="match status" value="1"/>
</dbReference>
<protein>
    <submittedName>
        <fullName evidence="1">Unnamed protein product</fullName>
    </submittedName>
</protein>
<organism evidence="1 2">
    <name type="scientific">Phytophthora fragariaefolia</name>
    <dbReference type="NCBI Taxonomy" id="1490495"/>
    <lineage>
        <taxon>Eukaryota</taxon>
        <taxon>Sar</taxon>
        <taxon>Stramenopiles</taxon>
        <taxon>Oomycota</taxon>
        <taxon>Peronosporomycetes</taxon>
        <taxon>Peronosporales</taxon>
        <taxon>Peronosporaceae</taxon>
        <taxon>Phytophthora</taxon>
    </lineage>
</organism>
<dbReference type="AlphaFoldDB" id="A0A9W6Y7H0"/>
<comment type="caution">
    <text evidence="1">The sequence shown here is derived from an EMBL/GenBank/DDBJ whole genome shotgun (WGS) entry which is preliminary data.</text>
</comment>